<sequence>MIRGIFLMACLQVSREASLANKVFFLIRFIAPVLIRIIDQRFLLPGSYLYLGYEKRRVIVQAASRICKISQFSSHVIKKAIRISYPVSRETSKRSTGIY</sequence>
<name>A0A915YY55_9GLOM</name>
<accession>A0A915YY55</accession>
<comment type="caution">
    <text evidence="1">The sequence shown here is derived from an EMBL/GenBank/DDBJ whole genome shotgun (WGS) entry which is preliminary data.</text>
</comment>
<gene>
    <name evidence="1" type="ORF">CHRIB12_LOCUS5792</name>
</gene>
<dbReference type="AlphaFoldDB" id="A0A915YY55"/>
<reference evidence="1" key="1">
    <citation type="submission" date="2020-05" db="EMBL/GenBank/DDBJ databases">
        <authorList>
            <person name="Rincon C."/>
            <person name="Sanders R I."/>
            <person name="Robbins C."/>
            <person name="Chaturvedi A."/>
        </authorList>
    </citation>
    <scope>NUCLEOTIDE SEQUENCE</scope>
    <source>
        <strain evidence="1">CHB12</strain>
    </source>
</reference>
<evidence type="ECO:0000313" key="1">
    <source>
        <dbReference type="EMBL" id="CAB5354085.1"/>
    </source>
</evidence>
<dbReference type="OrthoDB" id="10287616at2759"/>
<organism evidence="1 2">
    <name type="scientific">Rhizophagus irregularis</name>
    <dbReference type="NCBI Taxonomy" id="588596"/>
    <lineage>
        <taxon>Eukaryota</taxon>
        <taxon>Fungi</taxon>
        <taxon>Fungi incertae sedis</taxon>
        <taxon>Mucoromycota</taxon>
        <taxon>Glomeromycotina</taxon>
        <taxon>Glomeromycetes</taxon>
        <taxon>Glomerales</taxon>
        <taxon>Glomeraceae</taxon>
        <taxon>Rhizophagus</taxon>
    </lineage>
</organism>
<dbReference type="EMBL" id="CAGKOT010000009">
    <property type="protein sequence ID" value="CAB5354085.1"/>
    <property type="molecule type" value="Genomic_DNA"/>
</dbReference>
<proteinExistence type="predicted"/>
<protein>
    <submittedName>
        <fullName evidence="1">Uncharacterized protein</fullName>
    </submittedName>
</protein>
<dbReference type="Proteomes" id="UP000684084">
    <property type="component" value="Unassembled WGS sequence"/>
</dbReference>
<evidence type="ECO:0000313" key="2">
    <source>
        <dbReference type="Proteomes" id="UP000684084"/>
    </source>
</evidence>